<evidence type="ECO:0000259" key="3">
    <source>
        <dbReference type="Pfam" id="PF07593"/>
    </source>
</evidence>
<evidence type="ECO:0000256" key="1">
    <source>
        <dbReference type="ARBA" id="ARBA00022729"/>
    </source>
</evidence>
<feature type="domain" description="ASPIC/UnbV" evidence="3">
    <location>
        <begin position="520"/>
        <end position="587"/>
    </location>
</feature>
<accession>A0ABW8SX72</accession>
<dbReference type="InterPro" id="IPR013517">
    <property type="entry name" value="FG-GAP"/>
</dbReference>
<proteinExistence type="predicted"/>
<gene>
    <name evidence="4" type="ORF">V7S74_09785</name>
</gene>
<dbReference type="InterPro" id="IPR028994">
    <property type="entry name" value="Integrin_alpha_N"/>
</dbReference>
<evidence type="ECO:0000313" key="4">
    <source>
        <dbReference type="EMBL" id="MFL0207035.1"/>
    </source>
</evidence>
<dbReference type="SUPFAM" id="SSF69318">
    <property type="entry name" value="Integrin alpha N-terminal domain"/>
    <property type="match status" value="3"/>
</dbReference>
<dbReference type="Proteomes" id="UP001623559">
    <property type="component" value="Unassembled WGS sequence"/>
</dbReference>
<dbReference type="PROSITE" id="PS51257">
    <property type="entry name" value="PROKAR_LIPOPROTEIN"/>
    <property type="match status" value="1"/>
</dbReference>
<dbReference type="Gene3D" id="2.130.10.130">
    <property type="entry name" value="Integrin alpha, N-terminal"/>
    <property type="match status" value="3"/>
</dbReference>
<dbReference type="PANTHER" id="PTHR16026:SF0">
    <property type="entry name" value="CARTILAGE ACIDIC PROTEIN 1"/>
    <property type="match status" value="1"/>
</dbReference>
<sequence>MRTQNYLFTLLFSVALFACNSGDDVVLFEKLDAEKTHIDFANNITETKDFNILDYLYFYNGGGVSAGDINNDGLVDLFFVSNQGKNKLYLNKGEMQFEDISEKAGIEGFSDWKTGVTMADVNADGFLDIYVCAVGNYKGLEGSNELYINNGDNTFSEKSNEYGLDFTGFSTQAAFFDYDKDGDLDCYLLNHAVHNTRSYDRVNTRSLKDNEAGDYLYRNDNGKFVDISKESGIYQAAMGYGLGISVADINNDGWLDIYVSNDFHEDDYYYINQKDGTYKEGIRDHFKHLSRFSMGSDVADINNDGFQDVMTLDMYPDDEKVEKSSVGEDPLDIYMYKLQFGYFNQYSRNCLQLNMGGQKFSDIAASSGVAATDWSWSTLMNDYDGDGIKDIFVSNGILRRPNDLDYLKFVIGDSLHYGLPTSEKLDQEAIDLMPDGRVHNYIFKGAKDLRFVDKSLKWGFEDKGVSNGSTYADLDNDGDLDLVTNNLNEKAGVYQNNSRQLLKHNFIKIKFKGDGGNTFGVGAKVILKTKDGQQLQQMMPTRGFMSSVEPTLLFGIGDLQQVDEMLVIWENEKMQIVKNPKINTTLTMEQKNANVNVKDYQFSAPVKPLFEEVTAGVSFPYQHQENVYFDFNRELLIPFKVSIEGPKMAVGDVNGDGLEDVYVGGAKYQAGQLLLQKGTGFVVSNQPVFKADSLYEDVDALFFDADGDKDLDLYVVTGGNEFYDQMPEQFDRLYTNDGKGNFSRALNALPPMYDNKSVVRPCDIDRDGDTDLFVGGRVVGYSYGASPRSYLLVNDGKGHFADKTVALAPELREAGMLTEAIWADIDQDGDPDLTVVGDWMPIKTFENNKGKFKLIENGLEEKTGFWSGITAADFDKDGDMDFIVGNLGTNTKLRKELEGQLRMQIKDIDKNDTKEHIVSYNRGDDWFPINSKDEMGKQIPSIINKKYTAYHMFAGKTVEEIFGDKELEGAEEKRVNTFESVYLENQGNKTFKLVSLPPLAQVSKIMVLRTEDVDKDGNLDVIVGGNFNGASMYQARYDAFFGLILKGNGKGGFKPLIPTDTGLMLEGDIRDIKQVKTTSGILYLVARNNDKLQVFKKL</sequence>
<feature type="signal peptide" evidence="2">
    <location>
        <begin position="1"/>
        <end position="18"/>
    </location>
</feature>
<name>A0ABW8SX72_9BACT</name>
<dbReference type="Pfam" id="PF07593">
    <property type="entry name" value="UnbV_ASPIC"/>
    <property type="match status" value="1"/>
</dbReference>
<keyword evidence="1 2" id="KW-0732">Signal</keyword>
<dbReference type="InterPro" id="IPR027039">
    <property type="entry name" value="Crtac1"/>
</dbReference>
<organism evidence="4 5">
    <name type="scientific">Aquirufa novilacunae</name>
    <dbReference type="NCBI Taxonomy" id="3139305"/>
    <lineage>
        <taxon>Bacteria</taxon>
        <taxon>Pseudomonadati</taxon>
        <taxon>Bacteroidota</taxon>
        <taxon>Cytophagia</taxon>
        <taxon>Cytophagales</taxon>
        <taxon>Flectobacillaceae</taxon>
        <taxon>Aquirufa</taxon>
    </lineage>
</organism>
<protein>
    <submittedName>
        <fullName evidence="4">VCBS repeat-containing protein</fullName>
    </submittedName>
</protein>
<comment type="caution">
    <text evidence="4">The sequence shown here is derived from an EMBL/GenBank/DDBJ whole genome shotgun (WGS) entry which is preliminary data.</text>
</comment>
<dbReference type="PANTHER" id="PTHR16026">
    <property type="entry name" value="CARTILAGE ACIDIC PROTEIN 1"/>
    <property type="match status" value="1"/>
</dbReference>
<evidence type="ECO:0000256" key="2">
    <source>
        <dbReference type="SAM" id="SignalP"/>
    </source>
</evidence>
<dbReference type="Pfam" id="PF13517">
    <property type="entry name" value="FG-GAP_3"/>
    <property type="match status" value="5"/>
</dbReference>
<dbReference type="RefSeq" id="WP_406778578.1">
    <property type="nucleotide sequence ID" value="NZ_JBEWZG010000003.1"/>
</dbReference>
<reference evidence="4 5" key="1">
    <citation type="submission" date="2024-07" db="EMBL/GenBank/DDBJ databases">
        <authorList>
            <person name="Pitt A."/>
            <person name="Hahn M.W."/>
        </authorList>
    </citation>
    <scope>NUCLEOTIDE SEQUENCE [LARGE SCALE GENOMIC DNA]</scope>
    <source>
        <strain evidence="4 5">2-AUSEE-184A6</strain>
    </source>
</reference>
<dbReference type="InterPro" id="IPR011519">
    <property type="entry name" value="UnbV_ASPIC"/>
</dbReference>
<dbReference type="EMBL" id="JBEWZG010000003">
    <property type="protein sequence ID" value="MFL0207035.1"/>
    <property type="molecule type" value="Genomic_DNA"/>
</dbReference>
<evidence type="ECO:0000313" key="5">
    <source>
        <dbReference type="Proteomes" id="UP001623559"/>
    </source>
</evidence>
<feature type="chain" id="PRO_5047189092" evidence="2">
    <location>
        <begin position="19"/>
        <end position="1098"/>
    </location>
</feature>